<dbReference type="GO" id="GO:0015095">
    <property type="term" value="F:magnesium ion transmembrane transporter activity"/>
    <property type="evidence" value="ECO:0007669"/>
    <property type="project" value="InterPro"/>
</dbReference>
<dbReference type="InterPro" id="IPR008521">
    <property type="entry name" value="Mg_trans_NIPA"/>
</dbReference>
<evidence type="ECO:0000313" key="7">
    <source>
        <dbReference type="Proteomes" id="UP000243217"/>
    </source>
</evidence>
<dbReference type="AlphaFoldDB" id="A0A1V9Y7B4"/>
<evidence type="ECO:0000256" key="1">
    <source>
        <dbReference type="ARBA" id="ARBA00004141"/>
    </source>
</evidence>
<sequence length="419" mass="46262">MGCSNDTDDGSSHEDNVEYSLWYVGVIMAIGASICTNMGVNLQKYSFLCEAKKPLKDKRGYFFQPKWVFGLFLVIFGSLGDFAALGFIPQTLAIPVGGFTIVANVFFAHYFLKEPFSKRDGIGTGLIVIGVMIVAAFASKANNCYTLSQLIELFDRQNFIIYATVVGSMCTILYLYLRKIRAISAKFGHGSEKYRHYAKSHSIICPALSGLFGAQSVLFAKSFAELLKSTIQGKNQFTTFGTYLIAILMVVCIFLQIHWLAQGLEFFDAVFIIPVFQCFFISISIVGGAIYFSEFALMDTLQLLMFFVGVAITLGGVLVLSQRQMNVLSGFQKWRSGVMCVIFIKRTQKCIGHPFKWTAQYAPPLPGSKINMIVPMGTKADIDSTVLASEPLDVPQLKKPLTKNAKVAAANTSYIAKEP</sequence>
<comment type="subcellular location">
    <subcellularLocation>
        <location evidence="1">Membrane</location>
        <topology evidence="1">Multi-pass membrane protein</topology>
    </subcellularLocation>
</comment>
<feature type="transmembrane region" description="Helical" evidence="5">
    <location>
        <begin position="159"/>
        <end position="177"/>
    </location>
</feature>
<keyword evidence="7" id="KW-1185">Reference proteome</keyword>
<evidence type="ECO:0008006" key="8">
    <source>
        <dbReference type="Google" id="ProtNLM"/>
    </source>
</evidence>
<dbReference type="Pfam" id="PF05653">
    <property type="entry name" value="Mg_trans_NIPA"/>
    <property type="match status" value="1"/>
</dbReference>
<feature type="transmembrane region" description="Helical" evidence="5">
    <location>
        <begin position="61"/>
        <end position="80"/>
    </location>
</feature>
<reference evidence="6 7" key="1">
    <citation type="journal article" date="2014" name="Genome Biol. Evol.">
        <title>The secreted proteins of Achlya hypogyna and Thraustotheca clavata identify the ancestral oomycete secretome and reveal gene acquisitions by horizontal gene transfer.</title>
        <authorList>
            <person name="Misner I."/>
            <person name="Blouin N."/>
            <person name="Leonard G."/>
            <person name="Richards T.A."/>
            <person name="Lane C.E."/>
        </authorList>
    </citation>
    <scope>NUCLEOTIDE SEQUENCE [LARGE SCALE GENOMIC DNA]</scope>
    <source>
        <strain evidence="6 7">ATCC 34112</strain>
    </source>
</reference>
<feature type="transmembrane region" description="Helical" evidence="5">
    <location>
        <begin position="121"/>
        <end position="139"/>
    </location>
</feature>
<dbReference type="Proteomes" id="UP000243217">
    <property type="component" value="Unassembled WGS sequence"/>
</dbReference>
<dbReference type="PANTHER" id="PTHR12570:SF9">
    <property type="entry name" value="MAGNESIUM TRANSPORTER NIPA8-RELATED"/>
    <property type="match status" value="1"/>
</dbReference>
<accession>A0A1V9Y7B4</accession>
<comment type="caution">
    <text evidence="6">The sequence shown here is derived from an EMBL/GenBank/DDBJ whole genome shotgun (WGS) entry which is preliminary data.</text>
</comment>
<dbReference type="GO" id="GO:0016020">
    <property type="term" value="C:membrane"/>
    <property type="evidence" value="ECO:0007669"/>
    <property type="project" value="UniProtKB-SubCell"/>
</dbReference>
<evidence type="ECO:0000256" key="4">
    <source>
        <dbReference type="ARBA" id="ARBA00023136"/>
    </source>
</evidence>
<gene>
    <name evidence="6" type="ORF">THRCLA_11587</name>
</gene>
<dbReference type="EMBL" id="JNBS01004945">
    <property type="protein sequence ID" value="OQR81596.1"/>
    <property type="molecule type" value="Genomic_DNA"/>
</dbReference>
<proteinExistence type="predicted"/>
<feature type="transmembrane region" description="Helical" evidence="5">
    <location>
        <begin position="240"/>
        <end position="257"/>
    </location>
</feature>
<evidence type="ECO:0000256" key="3">
    <source>
        <dbReference type="ARBA" id="ARBA00022989"/>
    </source>
</evidence>
<feature type="transmembrane region" description="Helical" evidence="5">
    <location>
        <begin position="269"/>
        <end position="291"/>
    </location>
</feature>
<name>A0A1V9Y7B4_9STRA</name>
<evidence type="ECO:0000256" key="5">
    <source>
        <dbReference type="SAM" id="Phobius"/>
    </source>
</evidence>
<keyword evidence="2 5" id="KW-0812">Transmembrane</keyword>
<feature type="transmembrane region" description="Helical" evidence="5">
    <location>
        <begin position="303"/>
        <end position="321"/>
    </location>
</feature>
<dbReference type="SUPFAM" id="SSF103481">
    <property type="entry name" value="Multidrug resistance efflux transporter EmrE"/>
    <property type="match status" value="1"/>
</dbReference>
<keyword evidence="3 5" id="KW-1133">Transmembrane helix</keyword>
<feature type="transmembrane region" description="Helical" evidence="5">
    <location>
        <begin position="198"/>
        <end position="220"/>
    </location>
</feature>
<protein>
    <recommendedName>
        <fullName evidence="8">Magnesium transporter NIPA2</fullName>
    </recommendedName>
</protein>
<feature type="transmembrane region" description="Helical" evidence="5">
    <location>
        <begin position="20"/>
        <end position="40"/>
    </location>
</feature>
<dbReference type="PANTHER" id="PTHR12570">
    <property type="match status" value="1"/>
</dbReference>
<evidence type="ECO:0000313" key="6">
    <source>
        <dbReference type="EMBL" id="OQR81596.1"/>
    </source>
</evidence>
<feature type="transmembrane region" description="Helical" evidence="5">
    <location>
        <begin position="92"/>
        <end position="112"/>
    </location>
</feature>
<keyword evidence="4 5" id="KW-0472">Membrane</keyword>
<dbReference type="InterPro" id="IPR037185">
    <property type="entry name" value="EmrE-like"/>
</dbReference>
<organism evidence="6 7">
    <name type="scientific">Thraustotheca clavata</name>
    <dbReference type="NCBI Taxonomy" id="74557"/>
    <lineage>
        <taxon>Eukaryota</taxon>
        <taxon>Sar</taxon>
        <taxon>Stramenopiles</taxon>
        <taxon>Oomycota</taxon>
        <taxon>Saprolegniomycetes</taxon>
        <taxon>Saprolegniales</taxon>
        <taxon>Achlyaceae</taxon>
        <taxon>Thraustotheca</taxon>
    </lineage>
</organism>
<dbReference type="Gene3D" id="1.10.3730.20">
    <property type="match status" value="1"/>
</dbReference>
<dbReference type="OrthoDB" id="165382at2759"/>
<evidence type="ECO:0000256" key="2">
    <source>
        <dbReference type="ARBA" id="ARBA00022692"/>
    </source>
</evidence>